<dbReference type="EMBL" id="JARPUR010000002">
    <property type="protein sequence ID" value="KAK4882150.1"/>
    <property type="molecule type" value="Genomic_DNA"/>
</dbReference>
<dbReference type="PANTHER" id="PTHR34153">
    <property type="entry name" value="SI:CH211-262H13.3-RELATED-RELATED"/>
    <property type="match status" value="1"/>
</dbReference>
<dbReference type="PANTHER" id="PTHR34153:SF2">
    <property type="entry name" value="SI:CH211-262H13.3-RELATED"/>
    <property type="match status" value="1"/>
</dbReference>
<feature type="region of interest" description="Disordered" evidence="1">
    <location>
        <begin position="578"/>
        <end position="600"/>
    </location>
</feature>
<reference evidence="3" key="1">
    <citation type="submission" date="2023-01" db="EMBL/GenBank/DDBJ databases">
        <title>Key to firefly adult light organ development and bioluminescence: homeobox transcription factors regulate luciferase expression and transportation to peroxisome.</title>
        <authorList>
            <person name="Fu X."/>
        </authorList>
    </citation>
    <scope>NUCLEOTIDE SEQUENCE [LARGE SCALE GENOMIC DNA]</scope>
</reference>
<accession>A0AAN7SS26</accession>
<organism evidence="2 3">
    <name type="scientific">Aquatica leii</name>
    <dbReference type="NCBI Taxonomy" id="1421715"/>
    <lineage>
        <taxon>Eukaryota</taxon>
        <taxon>Metazoa</taxon>
        <taxon>Ecdysozoa</taxon>
        <taxon>Arthropoda</taxon>
        <taxon>Hexapoda</taxon>
        <taxon>Insecta</taxon>
        <taxon>Pterygota</taxon>
        <taxon>Neoptera</taxon>
        <taxon>Endopterygota</taxon>
        <taxon>Coleoptera</taxon>
        <taxon>Polyphaga</taxon>
        <taxon>Elateriformia</taxon>
        <taxon>Elateroidea</taxon>
        <taxon>Lampyridae</taxon>
        <taxon>Luciolinae</taxon>
        <taxon>Aquatica</taxon>
    </lineage>
</organism>
<evidence type="ECO:0000313" key="3">
    <source>
        <dbReference type="Proteomes" id="UP001353858"/>
    </source>
</evidence>
<evidence type="ECO:0000256" key="1">
    <source>
        <dbReference type="SAM" id="MobiDB-lite"/>
    </source>
</evidence>
<feature type="compositionally biased region" description="Basic and acidic residues" evidence="1">
    <location>
        <begin position="590"/>
        <end position="600"/>
    </location>
</feature>
<sequence>MLTHAPPLVTDLEQTNVQGPPETNSGDKEPDCAQHDIILENTDASTSFQKPSSSSCYVAITDIFPLPKVTSLNRKKYSRNTGKTGILNSTPEIEALLQKKEAQRKMFKTISLQRDEEILFELKEIKKLLRSVINDNNKRGQKSTVHTYGPLPLKTKEELEKTEQIIKDKEEYNLLVLELKRFGAATVNATLYNTIRGLISKDLAKQIRLTNSTGKISFGDKCLAKAVGAMDEPSQTWSVIKFPDEEAVSAVPSSWIVDGNKCYWPPYNKKLVRISIERNERPDSEKWQLFSCTGFRNNVYDTFKEANRKSVLATKTSDLESASEMPTHSGISSKKRKIFRKTYSFSSVEEELDEDSVLLDPPHSVIIWFLYLIELETITLEPTISSTANNPLNEQENDSKKIIRYLETLIRKQNILQSTMLDICNRITNLENTRAVPQIDNVDSIFIVVENLPANTTADLESLEIYLGNEMNNAVNIFEALDNKTGQNTIISNNATELKNYTELLSSTETYDNDVKLVNDKLFEDFGTFETELLPVVSSEIDDSAKVWVLTPDCDVSSVQLQPLALDHVEDVDDIHDEDYVTSNSENDSDTEKQDGTANM</sequence>
<name>A0AAN7SS26_9COLE</name>
<evidence type="ECO:0000313" key="2">
    <source>
        <dbReference type="EMBL" id="KAK4882150.1"/>
    </source>
</evidence>
<feature type="compositionally biased region" description="Polar residues" evidence="1">
    <location>
        <begin position="12"/>
        <end position="24"/>
    </location>
</feature>
<comment type="caution">
    <text evidence="2">The sequence shown here is derived from an EMBL/GenBank/DDBJ whole genome shotgun (WGS) entry which is preliminary data.</text>
</comment>
<evidence type="ECO:0008006" key="4">
    <source>
        <dbReference type="Google" id="ProtNLM"/>
    </source>
</evidence>
<proteinExistence type="predicted"/>
<protein>
    <recommendedName>
        <fullName evidence="4">DUF4806 domain-containing protein</fullName>
    </recommendedName>
</protein>
<dbReference type="Proteomes" id="UP001353858">
    <property type="component" value="Unassembled WGS sequence"/>
</dbReference>
<gene>
    <name evidence="2" type="ORF">RN001_005469</name>
</gene>
<feature type="region of interest" description="Disordered" evidence="1">
    <location>
        <begin position="1"/>
        <end position="30"/>
    </location>
</feature>
<keyword evidence="3" id="KW-1185">Reference proteome</keyword>
<dbReference type="AlphaFoldDB" id="A0AAN7SS26"/>